<accession>A0A8H3TXT1</accession>
<dbReference type="Proteomes" id="UP000620104">
    <property type="component" value="Unassembled WGS sequence"/>
</dbReference>
<protein>
    <recommendedName>
        <fullName evidence="9">Pali-domain-containing protein</fullName>
    </recommendedName>
</protein>
<evidence type="ECO:0000313" key="8">
    <source>
        <dbReference type="Proteomes" id="UP000620104"/>
    </source>
</evidence>
<dbReference type="GO" id="GO:0035838">
    <property type="term" value="C:growing cell tip"/>
    <property type="evidence" value="ECO:0007669"/>
    <property type="project" value="TreeGrafter"/>
</dbReference>
<evidence type="ECO:0000256" key="2">
    <source>
        <dbReference type="ARBA" id="ARBA00022692"/>
    </source>
</evidence>
<dbReference type="Gene3D" id="1.20.140.150">
    <property type="match status" value="1"/>
</dbReference>
<gene>
    <name evidence="7" type="ORF">NliqN6_4531</name>
</gene>
<keyword evidence="8" id="KW-1185">Reference proteome</keyword>
<feature type="signal peptide" evidence="6">
    <location>
        <begin position="1"/>
        <end position="26"/>
    </location>
</feature>
<organism evidence="7 8">
    <name type="scientific">Naganishia liquefaciens</name>
    <dbReference type="NCBI Taxonomy" id="104408"/>
    <lineage>
        <taxon>Eukaryota</taxon>
        <taxon>Fungi</taxon>
        <taxon>Dikarya</taxon>
        <taxon>Basidiomycota</taxon>
        <taxon>Agaricomycotina</taxon>
        <taxon>Tremellomycetes</taxon>
        <taxon>Filobasidiales</taxon>
        <taxon>Filobasidiaceae</taxon>
        <taxon>Naganishia</taxon>
    </lineage>
</organism>
<evidence type="ECO:0000256" key="1">
    <source>
        <dbReference type="ARBA" id="ARBA00004141"/>
    </source>
</evidence>
<evidence type="ECO:0000256" key="5">
    <source>
        <dbReference type="SAM" id="Phobius"/>
    </source>
</evidence>
<evidence type="ECO:0000256" key="6">
    <source>
        <dbReference type="SAM" id="SignalP"/>
    </source>
</evidence>
<dbReference type="SUPFAM" id="SSF82866">
    <property type="entry name" value="Multidrug efflux transporter AcrB transmembrane domain"/>
    <property type="match status" value="1"/>
</dbReference>
<keyword evidence="3 5" id="KW-1133">Transmembrane helix</keyword>
<dbReference type="PANTHER" id="PTHR28013">
    <property type="entry name" value="PROTEIN DCV1-RELATED"/>
    <property type="match status" value="1"/>
</dbReference>
<evidence type="ECO:0000256" key="3">
    <source>
        <dbReference type="ARBA" id="ARBA00022989"/>
    </source>
</evidence>
<proteinExistence type="predicted"/>
<keyword evidence="6" id="KW-0732">Signal</keyword>
<comment type="caution">
    <text evidence="7">The sequence shown here is derived from an EMBL/GenBank/DDBJ whole genome shotgun (WGS) entry which is preliminary data.</text>
</comment>
<feature type="transmembrane region" description="Helical" evidence="5">
    <location>
        <begin position="130"/>
        <end position="151"/>
    </location>
</feature>
<reference evidence="7" key="1">
    <citation type="submission" date="2020-07" db="EMBL/GenBank/DDBJ databases">
        <title>Draft Genome Sequence of a Deep-Sea Yeast, Naganishia (Cryptococcus) liquefaciens strain N6.</title>
        <authorList>
            <person name="Han Y.W."/>
            <person name="Kajitani R."/>
            <person name="Morimoto H."/>
            <person name="Parhat M."/>
            <person name="Tsubouchi H."/>
            <person name="Bakenova O."/>
            <person name="Ogata M."/>
            <person name="Argunhan B."/>
            <person name="Aoki R."/>
            <person name="Kajiwara S."/>
            <person name="Itoh T."/>
            <person name="Iwasaki H."/>
        </authorList>
    </citation>
    <scope>NUCLEOTIDE SEQUENCE</scope>
    <source>
        <strain evidence="7">N6</strain>
    </source>
</reference>
<dbReference type="InterPro" id="IPR051380">
    <property type="entry name" value="pH-response_reg_palI/RIM9"/>
</dbReference>
<dbReference type="GO" id="GO:0005886">
    <property type="term" value="C:plasma membrane"/>
    <property type="evidence" value="ECO:0007669"/>
    <property type="project" value="InterPro"/>
</dbReference>
<feature type="transmembrane region" description="Helical" evidence="5">
    <location>
        <begin position="95"/>
        <end position="118"/>
    </location>
</feature>
<comment type="subcellular location">
    <subcellularLocation>
        <location evidence="1">Membrane</location>
        <topology evidence="1">Multi-pass membrane protein</topology>
    </subcellularLocation>
</comment>
<dbReference type="Pfam" id="PF06687">
    <property type="entry name" value="SUR7"/>
    <property type="match status" value="1"/>
</dbReference>
<dbReference type="EMBL" id="BLZA01000028">
    <property type="protein sequence ID" value="GHJ88129.1"/>
    <property type="molecule type" value="Genomic_DNA"/>
</dbReference>
<dbReference type="OrthoDB" id="2354757at2759"/>
<sequence length="203" mass="21715">MVSPAWTGFFWCFAAMVLLLFVSVSAPTWHQVYFLKAFANASEIRYGIWGYCTNIAGAGWDCSSARLGYDLDLTPLGVDTNYGTGVLRNFTKVQILHPIAGALALIALIWGLLAIILASRACTIFMSLTAFLGLLAALVALAIDLALWIIARNRLEDRGYDADLGNALWITVGACAALILGTCTAACGSCGRFATGRMGGEKY</sequence>
<dbReference type="InterPro" id="IPR009571">
    <property type="entry name" value="SUR7/Rim9-like_fungi"/>
</dbReference>
<evidence type="ECO:0000256" key="4">
    <source>
        <dbReference type="ARBA" id="ARBA00023136"/>
    </source>
</evidence>
<name>A0A8H3TXT1_9TREE</name>
<feature type="chain" id="PRO_5034553978" description="Pali-domain-containing protein" evidence="6">
    <location>
        <begin position="27"/>
        <end position="203"/>
    </location>
</feature>
<dbReference type="AlphaFoldDB" id="A0A8H3TXT1"/>
<evidence type="ECO:0000313" key="7">
    <source>
        <dbReference type="EMBL" id="GHJ88129.1"/>
    </source>
</evidence>
<evidence type="ECO:0008006" key="9">
    <source>
        <dbReference type="Google" id="ProtNLM"/>
    </source>
</evidence>
<keyword evidence="2 5" id="KW-0812">Transmembrane</keyword>
<dbReference type="PANTHER" id="PTHR28013:SF3">
    <property type="entry name" value="PROTEIN DCV1-RELATED"/>
    <property type="match status" value="1"/>
</dbReference>
<keyword evidence="4 5" id="KW-0472">Membrane</keyword>
<feature type="transmembrane region" description="Helical" evidence="5">
    <location>
        <begin position="167"/>
        <end position="188"/>
    </location>
</feature>
<dbReference type="GO" id="GO:0032153">
    <property type="term" value="C:cell division site"/>
    <property type="evidence" value="ECO:0007669"/>
    <property type="project" value="TreeGrafter"/>
</dbReference>